<reference evidence="3" key="1">
    <citation type="submission" date="2021-05" db="EMBL/GenBank/DDBJ databases">
        <title>Energy efficiency and biological interactions define the core microbiome of deep oligotrophic groundwater.</title>
        <authorList>
            <person name="Mehrshad M."/>
            <person name="Lopez-Fernandez M."/>
            <person name="Bell E."/>
            <person name="Bernier-Latmani R."/>
            <person name="Bertilsson S."/>
            <person name="Dopson M."/>
        </authorList>
    </citation>
    <scope>NUCLEOTIDE SEQUENCE</scope>
    <source>
        <strain evidence="3">Modern_marine.mb.64</strain>
    </source>
</reference>
<feature type="signal peptide" evidence="1">
    <location>
        <begin position="1"/>
        <end position="24"/>
    </location>
</feature>
<name>A0A948RY91_UNCEI</name>
<dbReference type="Proteomes" id="UP000777784">
    <property type="component" value="Unassembled WGS sequence"/>
</dbReference>
<evidence type="ECO:0000313" key="4">
    <source>
        <dbReference type="Proteomes" id="UP000777784"/>
    </source>
</evidence>
<keyword evidence="1" id="KW-0732">Signal</keyword>
<protein>
    <recommendedName>
        <fullName evidence="2">Invasin domain-containing protein</fullName>
    </recommendedName>
</protein>
<proteinExistence type="predicted"/>
<dbReference type="InterPro" id="IPR008964">
    <property type="entry name" value="Invasin/intimin_cell_adhesion"/>
</dbReference>
<dbReference type="PROSITE" id="PS51257">
    <property type="entry name" value="PROKAR_LIPOPROTEIN"/>
    <property type="match status" value="1"/>
</dbReference>
<dbReference type="SUPFAM" id="SSF49373">
    <property type="entry name" value="Invasin/intimin cell-adhesion fragments"/>
    <property type="match status" value="1"/>
</dbReference>
<comment type="caution">
    <text evidence="3">The sequence shown here is derived from an EMBL/GenBank/DDBJ whole genome shotgun (WGS) entry which is preliminary data.</text>
</comment>
<feature type="chain" id="PRO_5037146577" description="Invasin domain-containing protein" evidence="1">
    <location>
        <begin position="25"/>
        <end position="450"/>
    </location>
</feature>
<evidence type="ECO:0000313" key="3">
    <source>
        <dbReference type="EMBL" id="MBU2693230.1"/>
    </source>
</evidence>
<evidence type="ECO:0000259" key="2">
    <source>
        <dbReference type="Pfam" id="PF09134"/>
    </source>
</evidence>
<dbReference type="Pfam" id="PF09134">
    <property type="entry name" value="Invasin_D3"/>
    <property type="match status" value="1"/>
</dbReference>
<dbReference type="EMBL" id="JAHJDP010000117">
    <property type="protein sequence ID" value="MBU2693230.1"/>
    <property type="molecule type" value="Genomic_DNA"/>
</dbReference>
<sequence length="450" mass="47511">MPSKRRGTLFFGLLCLVVALQGCGSDNSTNSGGNPGDDDPFEGYLILASFQAALTESGSFTGTVLRLDPSDPSARDCAFTVNQTEIPLVSLASTDDEAVFAKFDWGYDPGTLYTANVSVNGKSAQCSFTAPDYTWVTITAPGDDRGFTPGEAIDLVWEYDGDVPGHVYVGVSGSDGDEDVMLLEEELAGSTTHYTINADKTGEWDSYEELLITVDLGELAWPFTGELASVGSGIGIVLPGDAAILTQGADPGETNWWITAYLDQWTMDADGTSTTQVFVTIQDDFGVDCPNGTTVTFSVTPEGYAGVTPQTVTTTDGEASATVTAGTTAGEVHIVASALGVEEYAELHLNEVIHVTVSQGTHPEINWTPANAMYGMIIRQAGLSIGNVRWTIIGTIGGFHPAVVYGRVPDNAQQLYPLAGAAPIPLTIGTDYQLCLVDAVGDTTFVDFMP</sequence>
<feature type="domain" description="Invasin" evidence="2">
    <location>
        <begin position="266"/>
        <end position="342"/>
    </location>
</feature>
<dbReference type="InterPro" id="IPR015217">
    <property type="entry name" value="Invasin_dom_3"/>
</dbReference>
<organism evidence="3 4">
    <name type="scientific">Eiseniibacteriota bacterium</name>
    <dbReference type="NCBI Taxonomy" id="2212470"/>
    <lineage>
        <taxon>Bacteria</taxon>
        <taxon>Candidatus Eiseniibacteriota</taxon>
    </lineage>
</organism>
<dbReference type="InterPro" id="IPR013783">
    <property type="entry name" value="Ig-like_fold"/>
</dbReference>
<dbReference type="Gene3D" id="2.60.40.10">
    <property type="entry name" value="Immunoglobulins"/>
    <property type="match status" value="1"/>
</dbReference>
<accession>A0A948RY91</accession>
<evidence type="ECO:0000256" key="1">
    <source>
        <dbReference type="SAM" id="SignalP"/>
    </source>
</evidence>
<dbReference type="AlphaFoldDB" id="A0A948RY91"/>
<gene>
    <name evidence="3" type="ORF">KJ970_20120</name>
</gene>